<protein>
    <submittedName>
        <fullName evidence="2">Class I SAM-dependent methyltransferase</fullName>
    </submittedName>
</protein>
<comment type="caution">
    <text evidence="2">The sequence shown here is derived from an EMBL/GenBank/DDBJ whole genome shotgun (WGS) entry which is preliminary data.</text>
</comment>
<keyword evidence="2" id="KW-0489">Methyltransferase</keyword>
<dbReference type="Pfam" id="PF08241">
    <property type="entry name" value="Methyltransf_11"/>
    <property type="match status" value="1"/>
</dbReference>
<feature type="domain" description="Methyltransferase type 11" evidence="1">
    <location>
        <begin position="33"/>
        <end position="128"/>
    </location>
</feature>
<sequence>MNKWDDVAEEVNFNLQIAEKEFIDAVSSKAKILDFGCGYGRITHQLFQLGFYNVLGIDTSKEMIHRGLNQYPYLDLRYLPGSPLPFGDDEFDVVVTCAVFTCIPHSEARNKVLSELYRVLKSDGVLYLAEFCSDEGKTFISGVGVPMWHGAPSEIEQMLEGFKVTNSTVVENKTMTGHISKAIHLFARKV</sequence>
<keyword evidence="3" id="KW-1185">Reference proteome</keyword>
<dbReference type="Gene3D" id="3.40.50.150">
    <property type="entry name" value="Vaccinia Virus protein VP39"/>
    <property type="match status" value="1"/>
</dbReference>
<dbReference type="PANTHER" id="PTHR42912">
    <property type="entry name" value="METHYLTRANSFERASE"/>
    <property type="match status" value="1"/>
</dbReference>
<dbReference type="RefSeq" id="WP_036820541.1">
    <property type="nucleotide sequence ID" value="NZ_JGVO01000282.1"/>
</dbReference>
<evidence type="ECO:0000313" key="2">
    <source>
        <dbReference type="EMBL" id="PSW21809.1"/>
    </source>
</evidence>
<dbReference type="GO" id="GO:0032259">
    <property type="term" value="P:methylation"/>
    <property type="evidence" value="ECO:0007669"/>
    <property type="project" value="UniProtKB-KW"/>
</dbReference>
<dbReference type="InterPro" id="IPR013216">
    <property type="entry name" value="Methyltransf_11"/>
</dbReference>
<name>A0A2T3P012_9GAMM</name>
<reference evidence="2 3" key="1">
    <citation type="submission" date="2018-01" db="EMBL/GenBank/DDBJ databases">
        <title>Whole genome sequencing of Histamine producing bacteria.</title>
        <authorList>
            <person name="Butler K."/>
        </authorList>
    </citation>
    <scope>NUCLEOTIDE SEQUENCE [LARGE SCALE GENOMIC DNA]</scope>
    <source>
        <strain evidence="2 3">DSM 100436</strain>
    </source>
</reference>
<dbReference type="InterPro" id="IPR050508">
    <property type="entry name" value="Methyltransf_Superfamily"/>
</dbReference>
<dbReference type="SUPFAM" id="SSF53335">
    <property type="entry name" value="S-adenosyl-L-methionine-dependent methyltransferases"/>
    <property type="match status" value="1"/>
</dbReference>
<dbReference type="Proteomes" id="UP000241771">
    <property type="component" value="Unassembled WGS sequence"/>
</dbReference>
<dbReference type="AlphaFoldDB" id="A0A2T3P012"/>
<dbReference type="EMBL" id="PYMA01000001">
    <property type="protein sequence ID" value="PSW21809.1"/>
    <property type="molecule type" value="Genomic_DNA"/>
</dbReference>
<dbReference type="OrthoDB" id="5750352at2"/>
<accession>A0A2T3P012</accession>
<organism evidence="2 3">
    <name type="scientific">Photobacterium sanctipauli</name>
    <dbReference type="NCBI Taxonomy" id="1342794"/>
    <lineage>
        <taxon>Bacteria</taxon>
        <taxon>Pseudomonadati</taxon>
        <taxon>Pseudomonadota</taxon>
        <taxon>Gammaproteobacteria</taxon>
        <taxon>Vibrionales</taxon>
        <taxon>Vibrionaceae</taxon>
        <taxon>Photobacterium</taxon>
    </lineage>
</organism>
<dbReference type="GO" id="GO:0008757">
    <property type="term" value="F:S-adenosylmethionine-dependent methyltransferase activity"/>
    <property type="evidence" value="ECO:0007669"/>
    <property type="project" value="InterPro"/>
</dbReference>
<keyword evidence="2" id="KW-0808">Transferase</keyword>
<dbReference type="InterPro" id="IPR029063">
    <property type="entry name" value="SAM-dependent_MTases_sf"/>
</dbReference>
<gene>
    <name evidence="2" type="ORF">C9I98_00645</name>
</gene>
<dbReference type="CDD" id="cd02440">
    <property type="entry name" value="AdoMet_MTases"/>
    <property type="match status" value="1"/>
</dbReference>
<evidence type="ECO:0000259" key="1">
    <source>
        <dbReference type="Pfam" id="PF08241"/>
    </source>
</evidence>
<evidence type="ECO:0000313" key="3">
    <source>
        <dbReference type="Proteomes" id="UP000241771"/>
    </source>
</evidence>
<proteinExistence type="predicted"/>